<comment type="caution">
    <text evidence="1">The sequence shown here is derived from an EMBL/GenBank/DDBJ whole genome shotgun (WGS) entry which is preliminary data.</text>
</comment>
<sequence>MAERSPSNRWLLAERQNLSQGVTSWIARDDMQSGHFGPRIDRPLYQCRVLLVAFSPCDCYRRTVYPMRPVSSVYSDAFELEEVARQLLGSAYDDHAEAIRALESKRDALQHQRNIVRSSWATVYQLLEKTADAAASLSRSLRDAQRFMTLERNKWLANCTAI</sequence>
<reference evidence="1" key="1">
    <citation type="journal article" date="2021" name="IMA Fungus">
        <title>Genomic characterization of three marine fungi, including Emericellopsis atlantica sp. nov. with signatures of a generalist lifestyle and marine biomass degradation.</title>
        <authorList>
            <person name="Hagestad O.C."/>
            <person name="Hou L."/>
            <person name="Andersen J.H."/>
            <person name="Hansen E.H."/>
            <person name="Altermark B."/>
            <person name="Li C."/>
            <person name="Kuhnert E."/>
            <person name="Cox R.J."/>
            <person name="Crous P.W."/>
            <person name="Spatafora J.W."/>
            <person name="Lail K."/>
            <person name="Amirebrahimi M."/>
            <person name="Lipzen A."/>
            <person name="Pangilinan J."/>
            <person name="Andreopoulos W."/>
            <person name="Hayes R.D."/>
            <person name="Ng V."/>
            <person name="Grigoriev I.V."/>
            <person name="Jackson S.A."/>
            <person name="Sutton T.D.S."/>
            <person name="Dobson A.D.W."/>
            <person name="Rama T."/>
        </authorList>
    </citation>
    <scope>NUCLEOTIDE SEQUENCE</scope>
    <source>
        <strain evidence="1">TS7</strain>
    </source>
</reference>
<dbReference type="OrthoDB" id="5114000at2759"/>
<proteinExistence type="predicted"/>
<dbReference type="AlphaFoldDB" id="A0A9P7ZCR6"/>
<name>A0A9P7ZCR6_9HYPO</name>
<dbReference type="GeneID" id="70291138"/>
<protein>
    <submittedName>
        <fullName evidence="1">Uncharacterized protein</fullName>
    </submittedName>
</protein>
<accession>A0A9P7ZCR6</accession>
<gene>
    <name evidence="1" type="ORF">F5Z01DRAFT_495683</name>
</gene>
<evidence type="ECO:0000313" key="2">
    <source>
        <dbReference type="Proteomes" id="UP000887229"/>
    </source>
</evidence>
<organism evidence="1 2">
    <name type="scientific">Emericellopsis atlantica</name>
    <dbReference type="NCBI Taxonomy" id="2614577"/>
    <lineage>
        <taxon>Eukaryota</taxon>
        <taxon>Fungi</taxon>
        <taxon>Dikarya</taxon>
        <taxon>Ascomycota</taxon>
        <taxon>Pezizomycotina</taxon>
        <taxon>Sordariomycetes</taxon>
        <taxon>Hypocreomycetidae</taxon>
        <taxon>Hypocreales</taxon>
        <taxon>Bionectriaceae</taxon>
        <taxon>Emericellopsis</taxon>
    </lineage>
</organism>
<evidence type="ECO:0000313" key="1">
    <source>
        <dbReference type="EMBL" id="KAG9249506.1"/>
    </source>
</evidence>
<dbReference type="RefSeq" id="XP_046113430.1">
    <property type="nucleotide sequence ID" value="XM_046260235.1"/>
</dbReference>
<dbReference type="EMBL" id="MU251305">
    <property type="protein sequence ID" value="KAG9249506.1"/>
    <property type="molecule type" value="Genomic_DNA"/>
</dbReference>
<keyword evidence="2" id="KW-1185">Reference proteome</keyword>
<dbReference type="Proteomes" id="UP000887229">
    <property type="component" value="Unassembled WGS sequence"/>
</dbReference>